<dbReference type="RefSeq" id="WP_228449267.1">
    <property type="nucleotide sequence ID" value="NZ_CP039396.1"/>
</dbReference>
<dbReference type="Gene3D" id="3.20.20.80">
    <property type="entry name" value="Glycosidases"/>
    <property type="match status" value="1"/>
</dbReference>
<keyword evidence="2" id="KW-1185">Reference proteome</keyword>
<protein>
    <submittedName>
        <fullName evidence="1">Uncharacterized protein</fullName>
    </submittedName>
</protein>
<dbReference type="EMBL" id="CP039396">
    <property type="protein sequence ID" value="QCD41837.1"/>
    <property type="molecule type" value="Genomic_DNA"/>
</dbReference>
<evidence type="ECO:0000313" key="2">
    <source>
        <dbReference type="Proteomes" id="UP000297149"/>
    </source>
</evidence>
<name>A0A4P7W1Z1_9BACT</name>
<evidence type="ECO:0000313" key="1">
    <source>
        <dbReference type="EMBL" id="QCD41837.1"/>
    </source>
</evidence>
<dbReference type="Proteomes" id="UP000297149">
    <property type="component" value="Chromosome"/>
</dbReference>
<reference evidence="2" key="1">
    <citation type="submission" date="2019-02" db="EMBL/GenBank/DDBJ databases">
        <title>Isolation and identification of novel species under the genus Muribaculum.</title>
        <authorList>
            <person name="Miyake S."/>
            <person name="Ding Y."/>
            <person name="Low A."/>
            <person name="Soh M."/>
            <person name="Seedorf H."/>
        </authorList>
    </citation>
    <scope>NUCLEOTIDE SEQUENCE [LARGE SCALE GENOMIC DNA]</scope>
    <source>
        <strain evidence="2">H5</strain>
    </source>
</reference>
<proteinExistence type="predicted"/>
<accession>A0A4P7W1Z1</accession>
<dbReference type="InterPro" id="IPR017853">
    <property type="entry name" value="GH"/>
</dbReference>
<sequence length="686" mass="77748">MKISEIPLTSGFSSDYDPETDTWTLTCETNDGGAYLPVIRLNTITEQVPDQYTSLCFDYRSTDDINTIDMVMYKVFLGSATRTYEFDRTMKATDEWKTFRVDLAAQRTATTVRFLNKAGQYQDIRFLGLPVGGAIQIRNIRYDVNEFPFKDLSISYEGESLIEAEDFNGAADTKAGHSSRHNQLPELNTFYTHPTGKYFPIYAWGSVDFEGGKGDEAPAFLQKQYQELWDCGFTITQGTAWPGVDKAFLFDGQEINGVKINLREGTELSMICKAGLSNYSEIQSTVSSVKSSDRLGGWFIMDEPHRKHFPQMTQKVNWIREFDTEHILYGNLLNISTDMSAIGFTSYDEYVHTFMREVGTGFISYDYYPVRQYDDTKEIYIEPDFFNNLEIVSKLAKYYHTSFWAFAHSVASNCGKAGVSYPTPEENHMRVQIFGNLAYGAQGVQYFTYKCPNPYDGYTYYDAPIDVNNEKTPVWYMVQNINRDIHALTWVFLGAEFLRAGHTNAETPVGCTRLTKDMLPDGINSVTSDGQGVCVSLLKNGKNLFMMVLNGDIHNAQKVTVEKEIAVKRVLMDGTTEAEAAGSKEYELTPGHFVLYLVSEDEPETEVADVPFYETSDYRDDADDVFITPDQNASGGHYISAMGDPRWNGYSVILPTNGDRTISREEAISNWVLCLTIRLQSRLIWM</sequence>
<dbReference type="KEGG" id="ddb:E7747_05785"/>
<dbReference type="SUPFAM" id="SSF51445">
    <property type="entry name" value="(Trans)glycosidases"/>
    <property type="match status" value="1"/>
</dbReference>
<gene>
    <name evidence="1" type="ORF">E7747_05785</name>
</gene>
<organism evidence="1 2">
    <name type="scientific">Duncaniella dubosii</name>
    <dbReference type="NCBI Taxonomy" id="2518971"/>
    <lineage>
        <taxon>Bacteria</taxon>
        <taxon>Pseudomonadati</taxon>
        <taxon>Bacteroidota</taxon>
        <taxon>Bacteroidia</taxon>
        <taxon>Bacteroidales</taxon>
        <taxon>Muribaculaceae</taxon>
        <taxon>Duncaniella</taxon>
    </lineage>
</organism>
<dbReference type="AlphaFoldDB" id="A0A4P7W1Z1"/>